<proteinExistence type="predicted"/>
<name>A0A8W8KKC5_MAGGI</name>
<dbReference type="GO" id="GO:0005044">
    <property type="term" value="F:scavenger receptor activity"/>
    <property type="evidence" value="ECO:0007669"/>
    <property type="project" value="InterPro"/>
</dbReference>
<keyword evidence="1" id="KW-0245">EGF-like domain</keyword>
<evidence type="ECO:0000313" key="5">
    <source>
        <dbReference type="Proteomes" id="UP000005408"/>
    </source>
</evidence>
<dbReference type="EnsemblMetazoa" id="G23960.6">
    <property type="protein sequence ID" value="G23960.6:cds"/>
    <property type="gene ID" value="G23960"/>
</dbReference>
<evidence type="ECO:0000313" key="4">
    <source>
        <dbReference type="EnsemblMetazoa" id="G23960.6:cds"/>
    </source>
</evidence>
<feature type="region of interest" description="Disordered" evidence="2">
    <location>
        <begin position="883"/>
        <end position="930"/>
    </location>
</feature>
<organism evidence="4 5">
    <name type="scientific">Magallana gigas</name>
    <name type="common">Pacific oyster</name>
    <name type="synonym">Crassostrea gigas</name>
    <dbReference type="NCBI Taxonomy" id="29159"/>
    <lineage>
        <taxon>Eukaryota</taxon>
        <taxon>Metazoa</taxon>
        <taxon>Spiralia</taxon>
        <taxon>Lophotrochozoa</taxon>
        <taxon>Mollusca</taxon>
        <taxon>Bivalvia</taxon>
        <taxon>Autobranchia</taxon>
        <taxon>Pteriomorphia</taxon>
        <taxon>Ostreida</taxon>
        <taxon>Ostreoidea</taxon>
        <taxon>Ostreidae</taxon>
        <taxon>Magallana</taxon>
    </lineage>
</organism>
<keyword evidence="3" id="KW-1133">Transmembrane helix</keyword>
<keyword evidence="3" id="KW-0472">Membrane</keyword>
<evidence type="ECO:0000256" key="2">
    <source>
        <dbReference type="SAM" id="MobiDB-lite"/>
    </source>
</evidence>
<feature type="transmembrane region" description="Helical" evidence="3">
    <location>
        <begin position="648"/>
        <end position="669"/>
    </location>
</feature>
<evidence type="ECO:0000256" key="3">
    <source>
        <dbReference type="SAM" id="Phobius"/>
    </source>
</evidence>
<feature type="compositionally biased region" description="Basic and acidic residues" evidence="2">
    <location>
        <begin position="382"/>
        <end position="392"/>
    </location>
</feature>
<accession>A0A8W8KKC5</accession>
<dbReference type="PANTHER" id="PTHR24043">
    <property type="entry name" value="SCAVENGER RECEPTOR CLASS F"/>
    <property type="match status" value="1"/>
</dbReference>
<dbReference type="InterPro" id="IPR042635">
    <property type="entry name" value="MEGF10/SREC1/2-like"/>
</dbReference>
<evidence type="ECO:0000256" key="1">
    <source>
        <dbReference type="ARBA" id="ARBA00022536"/>
    </source>
</evidence>
<keyword evidence="5" id="KW-1185">Reference proteome</keyword>
<feature type="region of interest" description="Disordered" evidence="2">
    <location>
        <begin position="948"/>
        <end position="972"/>
    </location>
</feature>
<feature type="region of interest" description="Disordered" evidence="2">
    <location>
        <begin position="374"/>
        <end position="427"/>
    </location>
</feature>
<dbReference type="PANTHER" id="PTHR24043:SF8">
    <property type="entry name" value="EGF-LIKE DOMAIN-CONTAINING PROTEIN"/>
    <property type="match status" value="1"/>
</dbReference>
<reference evidence="4" key="1">
    <citation type="submission" date="2022-08" db="UniProtKB">
        <authorList>
            <consortium name="EnsemblMetazoa"/>
        </authorList>
    </citation>
    <scope>IDENTIFICATION</scope>
    <source>
        <strain evidence="4">05x7-T-G4-1.051#20</strain>
    </source>
</reference>
<sequence>MILYYGTLFLFIRHTKENLECNKLASPCCVNQYLNEANNRCSECPYGTFGINCKLSCPSGYYGRLCRSLCECNATECHHVTGCETTNDTSSGRMSIKRVTTQTELLQLSTIAIVTGEVATYQDTKLSGVDRHIHTEDDHISPVFILLGSLSSLCIIGCIFFIPSQKKKWTFIGTQRFSGIRRVFLSCFNQDRQQELIQESEDIELSNVNRTQVCGQEEDDSPYSEIRYSQFIGGANAGGACMNTLYNTMHTCDSDKHHDKSEKQNIYQKSMIKNEYDHVNLKVKSSDIGSDRNLSLPHSNDQEYVSLMNKPSLRKEVRPTDGSKCHNVTLPKTKMTDCNIIGEKESKPQCQLTGNSLQLEPKQEVDKDISENTKHNSVAADRQLDPQSDDRPYSLAGGLLKNNLSETGLPENEFNKTDHKNSETEAQPNLSKLIFSENLNLSNNDFSEALEDSVNSINIDIPGKREDTSRVGNNVLSMESSILTKEILTYTCPVFTRMRNILYCVTSLFIICESEEQMGCTKSHPYPCCYNQQLNDDNNTCIECPKGSIGWNCKSLCPSGFYGRLCKSPCECFASECHHVTGCITTIRPPSVTTSATDTASYHNPSTIATATSIGGGSSHPSIKPIKKNLHFHYEDDHDDHATPLSTLGFSVLGSLSSLCIIGCVLFIYSRKKKWKFRSSPNGSRIRQAFLPCVNEDRQQEVVQGSGDIELSNVIAVPVCGREEDDSPYSEIRYSQFIGGANAGGACMITSYNTMHKCDSDKHHCKSEKQNTYQKSINKNEYDHVKLKVKSSDMGSERNLSLTRYSDEEYVSLLSEQSLGKEVRPKDGLKCQNLTLSKHTSNDFTEMEKGEDKAYRLLTEYSLQKLEFEMEVEIDQLSEKTTHHFIDTDKQTGPQSDNRPYSMAGGLSENDLSKTVDLPNNTNSETKHLSDNDLSEVVADSVNQLDIDIPGKREDHGQTNTRPYSIAKIPEF</sequence>
<feature type="compositionally biased region" description="Basic and acidic residues" evidence="2">
    <location>
        <begin position="413"/>
        <end position="423"/>
    </location>
</feature>
<keyword evidence="3" id="KW-0812">Transmembrane</keyword>
<dbReference type="Gene3D" id="2.170.300.10">
    <property type="entry name" value="Tie2 ligand-binding domain superfamily"/>
    <property type="match status" value="2"/>
</dbReference>
<protein>
    <submittedName>
        <fullName evidence="4">Uncharacterized protein</fullName>
    </submittedName>
</protein>
<dbReference type="AlphaFoldDB" id="A0A8W8KKC5"/>
<dbReference type="Proteomes" id="UP000005408">
    <property type="component" value="Unassembled WGS sequence"/>
</dbReference>